<name>A0A7X1NY94_9DEIO</name>
<evidence type="ECO:0000313" key="3">
    <source>
        <dbReference type="Proteomes" id="UP000484842"/>
    </source>
</evidence>
<dbReference type="InterPro" id="IPR028994">
    <property type="entry name" value="Integrin_alpha_N"/>
</dbReference>
<gene>
    <name evidence="2" type="ORF">F8S09_13185</name>
</gene>
<dbReference type="PANTHER" id="PTHR46580">
    <property type="entry name" value="SENSOR KINASE-RELATED"/>
    <property type="match status" value="1"/>
</dbReference>
<keyword evidence="3" id="KW-1185">Reference proteome</keyword>
<dbReference type="Proteomes" id="UP000484842">
    <property type="component" value="Unassembled WGS sequence"/>
</dbReference>
<dbReference type="Gene3D" id="2.130.10.130">
    <property type="entry name" value="Integrin alpha, N-terminal"/>
    <property type="match status" value="3"/>
</dbReference>
<dbReference type="Gene3D" id="2.40.128.340">
    <property type="match status" value="1"/>
</dbReference>
<accession>A0A7X1NY94</accession>
<keyword evidence="1" id="KW-0732">Signal</keyword>
<proteinExistence type="predicted"/>
<dbReference type="EMBL" id="WBSL01000007">
    <property type="protein sequence ID" value="MPY67626.1"/>
    <property type="molecule type" value="Genomic_DNA"/>
</dbReference>
<comment type="caution">
    <text evidence="2">The sequence shown here is derived from an EMBL/GenBank/DDBJ whole genome shotgun (WGS) entry which is preliminary data.</text>
</comment>
<reference evidence="2 3" key="1">
    <citation type="submission" date="2019-10" db="EMBL/GenBank/DDBJ databases">
        <title>Deinococcus sp. isolated from soil.</title>
        <authorList>
            <person name="Li Y."/>
            <person name="Wang J."/>
        </authorList>
    </citation>
    <scope>NUCLEOTIDE SEQUENCE [LARGE SCALE GENOMIC DNA]</scope>
    <source>
        <strain evidence="2 3">SDU3-2</strain>
    </source>
</reference>
<sequence>MKEPFPRRGTRPAPLSRSGLLWSLFLLTAVGAALLATGAAAQAPGASARGAPTSGRADFDGDGKTDVLGVGALDEQGRYTGAGSLFYSTGASRLQDEVGWAAGAREWAGYGFQIGDFDGDRKSDVLGVGALDETGRYTGTGGLFYRSGASRLRGEVVWSAGSPAWRGTQFQTGDFDGDGKTDVLAPGTLDESGKSTGTGCLVLWTRGLKERQTVACDVPAWRNYRFEVGDVDGDGRDDLLGIGAVDEYGRYTGTGRLFYRTGASGLRREVEWAAGARGWANHRFQLGDFDGDGKDDLLATGAVDPYGRLTGSGAFVFLTGASKLTRLVNWGAGARTQAWRNYRFEVGDVDGDGRDDLLGIGAVDEYGRYTGTGRLFYRTGASGLRREVEWAAGARGWAKHRFQLGDFDGDGKDDLLGVGPVDEAGRYLGQGPLFYRTGASGLRRGVTWGGGAPAWSDYLLFAGRVTRPAARPIAPSFLTPALIDLNGDGRLEPFGFLNSGRGLVPQDLRVMGITQLREGGRTPRDNRVADFNGDGLLDVLSNTYDCQNFGAQVAQLYLGRKDGTFSLDPQFSKLGLRGRGETIVTADFDNDGDLDVFLPYYADEIGGRSDGTGAEVVVCDGRVSNAKHNPLLINDGRGRFRDVGLQTPMGRQRGEERPEGAQALDFNFDGWIDLYVSGRIFLNTGGAKFKERSAEYRLPYLFEEGAKFLDWNNDGHFDLIQMHPENGPRLLEFNGKVFRDITASTLPRERYEHANGMNIYDMNGDGREDLLVMGGLNNQSGVLLNQGGRFVRSDFLRGLGNGRSGMGLGDIDGDGRVDVLYSGRELRYFRNTLPAGPVPPMTVEVLGPGGELNQHGRVIRVRPTLHQDVRFTRAVDSGSGYMAQNQYPVLIGTPYSGAHTAEVIFAPLPGKTAPSVVRFTLQPGQRAQVFAPSPARLQGRVKISRTAFR</sequence>
<evidence type="ECO:0000313" key="2">
    <source>
        <dbReference type="EMBL" id="MPY67626.1"/>
    </source>
</evidence>
<dbReference type="RefSeq" id="WP_152871959.1">
    <property type="nucleotide sequence ID" value="NZ_WBSL01000007.1"/>
</dbReference>
<dbReference type="SUPFAM" id="SSF69318">
    <property type="entry name" value="Integrin alpha N-terminal domain"/>
    <property type="match status" value="3"/>
</dbReference>
<dbReference type="InterPro" id="IPR013517">
    <property type="entry name" value="FG-GAP"/>
</dbReference>
<dbReference type="Pfam" id="PF13517">
    <property type="entry name" value="FG-GAP_3"/>
    <property type="match status" value="4"/>
</dbReference>
<dbReference type="AlphaFoldDB" id="A0A7X1NY94"/>
<organism evidence="2 3">
    <name type="scientific">Deinococcus terrestris</name>
    <dbReference type="NCBI Taxonomy" id="2651870"/>
    <lineage>
        <taxon>Bacteria</taxon>
        <taxon>Thermotogati</taxon>
        <taxon>Deinococcota</taxon>
        <taxon>Deinococci</taxon>
        <taxon>Deinococcales</taxon>
        <taxon>Deinococcaceae</taxon>
        <taxon>Deinococcus</taxon>
    </lineage>
</organism>
<protein>
    <submittedName>
        <fullName evidence="2">VCBS repeat-containing protein</fullName>
    </submittedName>
</protein>
<evidence type="ECO:0000256" key="1">
    <source>
        <dbReference type="ARBA" id="ARBA00022729"/>
    </source>
</evidence>